<dbReference type="InterPro" id="IPR006640">
    <property type="entry name" value="SprT-like_domain"/>
</dbReference>
<dbReference type="STRING" id="1656094.BFC18_06915"/>
<evidence type="ECO:0000313" key="2">
    <source>
        <dbReference type="EMBL" id="OFC71901.1"/>
    </source>
</evidence>
<gene>
    <name evidence="2" type="ORF">BFC18_06915</name>
</gene>
<dbReference type="AlphaFoldDB" id="A0A1E7ZEH2"/>
<reference evidence="2 3" key="1">
    <citation type="submission" date="2016-08" db="EMBL/GenBank/DDBJ databases">
        <authorList>
            <person name="Seilhamer J.J."/>
        </authorList>
    </citation>
    <scope>NUCLEOTIDE SEQUENCE [LARGE SCALE GENOMIC DNA]</scope>
    <source>
        <strain evidence="2 3">KCTC 42603</strain>
    </source>
</reference>
<dbReference type="InterPro" id="IPR035240">
    <property type="entry name" value="SprT_Zn_ribbon"/>
</dbReference>
<dbReference type="Proteomes" id="UP000175691">
    <property type="component" value="Unassembled WGS sequence"/>
</dbReference>
<keyword evidence="3" id="KW-1185">Reference proteome</keyword>
<protein>
    <recommendedName>
        <fullName evidence="1">SprT-like domain-containing protein</fullName>
    </recommendedName>
</protein>
<name>A0A1E7ZEH2_9ALTE</name>
<dbReference type="GO" id="GO:0006950">
    <property type="term" value="P:response to stress"/>
    <property type="evidence" value="ECO:0007669"/>
    <property type="project" value="UniProtKB-ARBA"/>
</dbReference>
<evidence type="ECO:0000313" key="3">
    <source>
        <dbReference type="Proteomes" id="UP000175691"/>
    </source>
</evidence>
<proteinExistence type="predicted"/>
<evidence type="ECO:0000259" key="1">
    <source>
        <dbReference type="SMART" id="SM00731"/>
    </source>
</evidence>
<feature type="domain" description="SprT-like" evidence="1">
    <location>
        <begin position="3"/>
        <end position="151"/>
    </location>
</feature>
<sequence length="154" mass="17913">MTDEVHRLIHIAEQFFNCRFPLPDVSFRRSGKNAGTAFLQQNRVNFNPVLLAENKDAFFAEVIAHEVSHLLTWQKFGKVKPHGNEWQAIMREVFNCEPSTTHNFDLSGLKIRTFPYQCGCQTINLSVRRHNKVLKGMQYRCTRCGEMLRFSANH</sequence>
<organism evidence="2 3">
    <name type="scientific">Alteromonas confluentis</name>
    <dbReference type="NCBI Taxonomy" id="1656094"/>
    <lineage>
        <taxon>Bacteria</taxon>
        <taxon>Pseudomonadati</taxon>
        <taxon>Pseudomonadota</taxon>
        <taxon>Gammaproteobacteria</taxon>
        <taxon>Alteromonadales</taxon>
        <taxon>Alteromonadaceae</taxon>
        <taxon>Alteromonas/Salinimonas group</taxon>
        <taxon>Alteromonas</taxon>
    </lineage>
</organism>
<comment type="caution">
    <text evidence="2">The sequence shown here is derived from an EMBL/GenBank/DDBJ whole genome shotgun (WGS) entry which is preliminary data.</text>
</comment>
<dbReference type="Pfam" id="PF17283">
    <property type="entry name" value="Zn_ribbon_SprT"/>
    <property type="match status" value="1"/>
</dbReference>
<dbReference type="PANTHER" id="PTHR38773:SF1">
    <property type="entry name" value="PROTEIN SPRT"/>
    <property type="match status" value="1"/>
</dbReference>
<dbReference type="NCBIfam" id="NF003421">
    <property type="entry name" value="PRK04860.1"/>
    <property type="match status" value="1"/>
</dbReference>
<accession>A0A1E7ZEH2</accession>
<dbReference type="SMART" id="SM00731">
    <property type="entry name" value="SprT"/>
    <property type="match status" value="1"/>
</dbReference>
<dbReference type="OrthoDB" id="267364at2"/>
<dbReference type="Pfam" id="PF10263">
    <property type="entry name" value="SprT-like"/>
    <property type="match status" value="1"/>
</dbReference>
<dbReference type="EMBL" id="MDHN01000010">
    <property type="protein sequence ID" value="OFC71901.1"/>
    <property type="molecule type" value="Genomic_DNA"/>
</dbReference>
<dbReference type="PANTHER" id="PTHR38773">
    <property type="entry name" value="PROTEIN SPRT"/>
    <property type="match status" value="1"/>
</dbReference>